<feature type="domain" description="PurM-like C-terminal" evidence="1">
    <location>
        <begin position="6"/>
        <end position="108"/>
    </location>
</feature>
<organism evidence="2 3">
    <name type="scientific">Enterobacter cloacae</name>
    <dbReference type="NCBI Taxonomy" id="550"/>
    <lineage>
        <taxon>Bacteria</taxon>
        <taxon>Pseudomonadati</taxon>
        <taxon>Pseudomonadota</taxon>
        <taxon>Gammaproteobacteria</taxon>
        <taxon>Enterobacterales</taxon>
        <taxon>Enterobacteriaceae</taxon>
        <taxon>Enterobacter</taxon>
        <taxon>Enterobacter cloacae complex</taxon>
    </lineage>
</organism>
<evidence type="ECO:0000259" key="1">
    <source>
        <dbReference type="Pfam" id="PF02769"/>
    </source>
</evidence>
<accession>A0A377LV97</accession>
<protein>
    <submittedName>
        <fullName evidence="2">Phosphoribosylformylglycinamidine synthase</fullName>
        <ecNumber evidence="2">6.3.5.3</ecNumber>
    </submittedName>
</protein>
<dbReference type="GO" id="GO:0005737">
    <property type="term" value="C:cytoplasm"/>
    <property type="evidence" value="ECO:0007669"/>
    <property type="project" value="TreeGrafter"/>
</dbReference>
<dbReference type="Gene3D" id="3.40.50.880">
    <property type="match status" value="1"/>
</dbReference>
<dbReference type="Pfam" id="PF13507">
    <property type="entry name" value="GATase_5"/>
    <property type="match status" value="1"/>
</dbReference>
<dbReference type="Gene3D" id="3.90.650.10">
    <property type="entry name" value="PurM-like C-terminal domain"/>
    <property type="match status" value="1"/>
</dbReference>
<dbReference type="SUPFAM" id="SSF56042">
    <property type="entry name" value="PurM C-terminal domain-like"/>
    <property type="match status" value="1"/>
</dbReference>
<dbReference type="SMART" id="SM01211">
    <property type="entry name" value="GATase_5"/>
    <property type="match status" value="1"/>
</dbReference>
<dbReference type="InterPro" id="IPR010918">
    <property type="entry name" value="PurM-like_C_dom"/>
</dbReference>
<dbReference type="PANTHER" id="PTHR10099:SF1">
    <property type="entry name" value="PHOSPHORIBOSYLFORMYLGLYCINAMIDINE SYNTHASE"/>
    <property type="match status" value="1"/>
</dbReference>
<dbReference type="EC" id="6.3.5.3" evidence="2"/>
<dbReference type="InterPro" id="IPR029062">
    <property type="entry name" value="Class_I_gatase-like"/>
</dbReference>
<gene>
    <name evidence="2" type="primary">purL_5</name>
    <name evidence="2" type="ORF">NCTC10005_02669</name>
</gene>
<dbReference type="GO" id="GO:0004642">
    <property type="term" value="F:phosphoribosylformylglycinamidine synthase activity"/>
    <property type="evidence" value="ECO:0007669"/>
    <property type="project" value="UniProtKB-EC"/>
</dbReference>
<dbReference type="GO" id="GO:0006164">
    <property type="term" value="P:purine nucleotide biosynthetic process"/>
    <property type="evidence" value="ECO:0007669"/>
    <property type="project" value="TreeGrafter"/>
</dbReference>
<sequence>MAQLKGFYDAIQALVAQRKLLAYHDRSDGGLLVTLAEMAFTGHCGVEANIGTLGEDRLAVLFNEELGAVIQVRAADREAVEALLAQHGLADCVHYLGKAVQGDRFVIEADGHAVFSESRTHAAYVVGGNHPGRCSACVITRTVPIRNTTPRPTTNDPGLNVKLSFDINEDIAAPYIATGARPKVAVLREQGVNSHVEMAAAFHRAGFDAIDVHMSDLLAGRTGLEDFHALVACGGFSYGDVLGAGEGWAEVHSLQQPRT</sequence>
<dbReference type="EMBL" id="UGJB01000004">
    <property type="protein sequence ID" value="STQ09938.1"/>
    <property type="molecule type" value="Genomic_DNA"/>
</dbReference>
<dbReference type="InterPro" id="IPR036676">
    <property type="entry name" value="PurM-like_C_sf"/>
</dbReference>
<evidence type="ECO:0000313" key="2">
    <source>
        <dbReference type="EMBL" id="STQ09938.1"/>
    </source>
</evidence>
<evidence type="ECO:0000313" key="3">
    <source>
        <dbReference type="Proteomes" id="UP000255106"/>
    </source>
</evidence>
<proteinExistence type="predicted"/>
<name>A0A377LV97_ENTCL</name>
<dbReference type="PANTHER" id="PTHR10099">
    <property type="entry name" value="PHOSPHORIBOSYLFORMYLGLYCINAMIDINE SYNTHASE"/>
    <property type="match status" value="1"/>
</dbReference>
<dbReference type="SUPFAM" id="SSF52317">
    <property type="entry name" value="Class I glutamine amidotransferase-like"/>
    <property type="match status" value="1"/>
</dbReference>
<dbReference type="AlphaFoldDB" id="A0A377LV97"/>
<dbReference type="Pfam" id="PF02769">
    <property type="entry name" value="AIRS_C"/>
    <property type="match status" value="1"/>
</dbReference>
<reference evidence="2 3" key="1">
    <citation type="submission" date="2018-06" db="EMBL/GenBank/DDBJ databases">
        <authorList>
            <consortium name="Pathogen Informatics"/>
            <person name="Doyle S."/>
        </authorList>
    </citation>
    <scope>NUCLEOTIDE SEQUENCE [LARGE SCALE GENOMIC DNA]</scope>
    <source>
        <strain evidence="2 3">NCTC10005</strain>
    </source>
</reference>
<keyword evidence="2" id="KW-0436">Ligase</keyword>
<dbReference type="Proteomes" id="UP000255106">
    <property type="component" value="Unassembled WGS sequence"/>
</dbReference>